<protein>
    <recommendedName>
        <fullName evidence="2">Methyltransferase type 11 domain-containing protein</fullName>
    </recommendedName>
</protein>
<feature type="compositionally biased region" description="Basic residues" evidence="1">
    <location>
        <begin position="22"/>
        <end position="36"/>
    </location>
</feature>
<proteinExistence type="predicted"/>
<dbReference type="InterPro" id="IPR029063">
    <property type="entry name" value="SAM-dependent_MTases_sf"/>
</dbReference>
<dbReference type="Proteomes" id="UP001476247">
    <property type="component" value="Unassembled WGS sequence"/>
</dbReference>
<evidence type="ECO:0000256" key="1">
    <source>
        <dbReference type="SAM" id="MobiDB-lite"/>
    </source>
</evidence>
<evidence type="ECO:0000313" key="4">
    <source>
        <dbReference type="Proteomes" id="UP001476247"/>
    </source>
</evidence>
<feature type="region of interest" description="Disordered" evidence="1">
    <location>
        <begin position="1"/>
        <end position="67"/>
    </location>
</feature>
<name>A0ABP9Y663_9FUNG</name>
<dbReference type="Pfam" id="PF08241">
    <property type="entry name" value="Methyltransf_11"/>
    <property type="match status" value="1"/>
</dbReference>
<keyword evidence="4" id="KW-1185">Reference proteome</keyword>
<feature type="domain" description="Methyltransferase type 11" evidence="2">
    <location>
        <begin position="216"/>
        <end position="277"/>
    </location>
</feature>
<organism evidence="3 4">
    <name type="scientific">Helicostylum pulchrum</name>
    <dbReference type="NCBI Taxonomy" id="562976"/>
    <lineage>
        <taxon>Eukaryota</taxon>
        <taxon>Fungi</taxon>
        <taxon>Fungi incertae sedis</taxon>
        <taxon>Mucoromycota</taxon>
        <taxon>Mucoromycotina</taxon>
        <taxon>Mucoromycetes</taxon>
        <taxon>Mucorales</taxon>
        <taxon>Mucorineae</taxon>
        <taxon>Mucoraceae</taxon>
        <taxon>Helicostylum</taxon>
    </lineage>
</organism>
<dbReference type="SUPFAM" id="SSF53335">
    <property type="entry name" value="S-adenosyl-L-methionine-dependent methyltransferases"/>
    <property type="match status" value="1"/>
</dbReference>
<feature type="compositionally biased region" description="Low complexity" evidence="1">
    <location>
        <begin position="37"/>
        <end position="50"/>
    </location>
</feature>
<dbReference type="Gene3D" id="3.40.50.150">
    <property type="entry name" value="Vaccinia Virus protein VP39"/>
    <property type="match status" value="1"/>
</dbReference>
<dbReference type="EMBL" id="BAABUJ010000022">
    <property type="protein sequence ID" value="GAA5802210.1"/>
    <property type="molecule type" value="Genomic_DNA"/>
</dbReference>
<evidence type="ECO:0000259" key="2">
    <source>
        <dbReference type="Pfam" id="PF08241"/>
    </source>
</evidence>
<reference evidence="3 4" key="1">
    <citation type="submission" date="2024-04" db="EMBL/GenBank/DDBJ databases">
        <title>genome sequences of Mucor flavus KT1a and Helicostylum pulchrum KT1b strains isolation_sourced from the surface of a dry-aged beef.</title>
        <authorList>
            <person name="Toyotome T."/>
            <person name="Hosono M."/>
            <person name="Torimaru M."/>
            <person name="Fukuda K."/>
            <person name="Mikami N."/>
        </authorList>
    </citation>
    <scope>NUCLEOTIDE SEQUENCE [LARGE SCALE GENOMIC DNA]</scope>
    <source>
        <strain evidence="3 4">KT1b</strain>
    </source>
</reference>
<comment type="caution">
    <text evidence="3">The sequence shown here is derived from an EMBL/GenBank/DDBJ whole genome shotgun (WGS) entry which is preliminary data.</text>
</comment>
<sequence>MGNNNSTSRGETESACTSKSSRIPKHLQPLKRKQTKKSSVSSTSTEPKASAEITPPRNTSSFTDEKNKNVYNYNSRALFNPANSFQEENYGGKPLDSVFVDHSISSPQLCQRNKKTGSLKITNDGVESRYIRLPCSQPELDRQRVLLYIMRWAFESCGPGLWVGHPLIDMAEDFRKSVFDSIDICNLIPKREAEEKSYHFSPNKAKVTDPSVKSKSENLKENFTFTQHNMVKDGLLPFPDDTFDYTQQSQVLLVYNRENWKKKLLDLKRVTKPGGYIRLLEVDLYPQKLGELGGLWRDRVHWLVDNAADIPTRIPCQLEQVLAEAGLENIESRFVTIPVGSWGLDIGVLWEQNLLGFLESFKPFLSELMEVTEEEYDEQRKGLTQELQDKNIKPFNNIFIAWGKLKETESI</sequence>
<dbReference type="InterPro" id="IPR013216">
    <property type="entry name" value="Methyltransf_11"/>
</dbReference>
<gene>
    <name evidence="3" type="ORF">HPULCUR_007673</name>
</gene>
<feature type="compositionally biased region" description="Polar residues" evidence="1">
    <location>
        <begin position="1"/>
        <end position="21"/>
    </location>
</feature>
<evidence type="ECO:0000313" key="3">
    <source>
        <dbReference type="EMBL" id="GAA5802210.1"/>
    </source>
</evidence>
<accession>A0ABP9Y663</accession>